<sequence>MVCESPDADIEEKRNDQEGVEEESEGGPMRDENPPGGMCEDAMRAENDVFLDKDKLAREQWDFTVSHLGSKKTRHVS</sequence>
<comment type="caution">
    <text evidence="2">The sequence shown here is derived from an EMBL/GenBank/DDBJ whole genome shotgun (WGS) entry which is preliminary data.</text>
</comment>
<organism evidence="2 3">
    <name type="scientific">Aureobasidium vineae</name>
    <dbReference type="NCBI Taxonomy" id="2773715"/>
    <lineage>
        <taxon>Eukaryota</taxon>
        <taxon>Fungi</taxon>
        <taxon>Dikarya</taxon>
        <taxon>Ascomycota</taxon>
        <taxon>Pezizomycotina</taxon>
        <taxon>Dothideomycetes</taxon>
        <taxon>Dothideomycetidae</taxon>
        <taxon>Dothideales</taxon>
        <taxon>Saccotheciaceae</taxon>
        <taxon>Aureobasidium</taxon>
    </lineage>
</organism>
<evidence type="ECO:0000256" key="1">
    <source>
        <dbReference type="SAM" id="MobiDB-lite"/>
    </source>
</evidence>
<keyword evidence="3" id="KW-1185">Reference proteome</keyword>
<gene>
    <name evidence="2" type="ORF">AWRI4619_LOCUS7420</name>
</gene>
<feature type="region of interest" description="Disordered" evidence="1">
    <location>
        <begin position="1"/>
        <end position="41"/>
    </location>
</feature>
<dbReference type="Proteomes" id="UP000716446">
    <property type="component" value="Unassembled WGS sequence"/>
</dbReference>
<dbReference type="EMBL" id="CAIJEN010000014">
    <property type="protein sequence ID" value="CAD0092677.1"/>
    <property type="molecule type" value="Genomic_DNA"/>
</dbReference>
<accession>A0A9N8JTD1</accession>
<reference evidence="2" key="1">
    <citation type="submission" date="2020-06" db="EMBL/GenBank/DDBJ databases">
        <authorList>
            <person name="Onetto C."/>
        </authorList>
    </citation>
    <scope>NUCLEOTIDE SEQUENCE</scope>
</reference>
<protein>
    <submittedName>
        <fullName evidence="2">Uncharacterized protein</fullName>
    </submittedName>
</protein>
<evidence type="ECO:0000313" key="3">
    <source>
        <dbReference type="Proteomes" id="UP000716446"/>
    </source>
</evidence>
<evidence type="ECO:0000313" key="2">
    <source>
        <dbReference type="EMBL" id="CAD0092677.1"/>
    </source>
</evidence>
<proteinExistence type="predicted"/>
<name>A0A9N8JTD1_9PEZI</name>
<feature type="compositionally biased region" description="Acidic residues" evidence="1">
    <location>
        <begin position="1"/>
        <end position="10"/>
    </location>
</feature>
<dbReference type="AlphaFoldDB" id="A0A9N8JTD1"/>